<feature type="transmembrane region" description="Helical" evidence="1">
    <location>
        <begin position="55"/>
        <end position="73"/>
    </location>
</feature>
<comment type="caution">
    <text evidence="2">The sequence shown here is derived from an EMBL/GenBank/DDBJ whole genome shotgun (WGS) entry which is preliminary data.</text>
</comment>
<keyword evidence="1" id="KW-1133">Transmembrane helix</keyword>
<dbReference type="Proteomes" id="UP001472677">
    <property type="component" value="Unassembled WGS sequence"/>
</dbReference>
<name>A0ABR2CR11_9ROSI</name>
<accession>A0ABR2CR11</accession>
<dbReference type="EMBL" id="JBBPBM010000045">
    <property type="protein sequence ID" value="KAK8522213.1"/>
    <property type="molecule type" value="Genomic_DNA"/>
</dbReference>
<sequence>MGVPSVMIRLSLSLSPPKFVGEWTVQIVQSSAPCIKFVAFGGHVMISMINGVGPTLSLVLCVICKVSVVAYWANR</sequence>
<evidence type="ECO:0000313" key="2">
    <source>
        <dbReference type="EMBL" id="KAK8522213.1"/>
    </source>
</evidence>
<gene>
    <name evidence="2" type="ORF">V6N12_055933</name>
</gene>
<proteinExistence type="predicted"/>
<keyword evidence="1" id="KW-0472">Membrane</keyword>
<keyword evidence="1" id="KW-0812">Transmembrane</keyword>
<protein>
    <submittedName>
        <fullName evidence="2">Uncharacterized protein</fullName>
    </submittedName>
</protein>
<reference evidence="2 3" key="1">
    <citation type="journal article" date="2024" name="G3 (Bethesda)">
        <title>Genome assembly of Hibiscus sabdariffa L. provides insights into metabolisms of medicinal natural products.</title>
        <authorList>
            <person name="Kim T."/>
        </authorList>
    </citation>
    <scope>NUCLEOTIDE SEQUENCE [LARGE SCALE GENOMIC DNA]</scope>
    <source>
        <strain evidence="2">TK-2024</strain>
        <tissue evidence="2">Old leaves</tissue>
    </source>
</reference>
<evidence type="ECO:0000256" key="1">
    <source>
        <dbReference type="SAM" id="Phobius"/>
    </source>
</evidence>
<organism evidence="2 3">
    <name type="scientific">Hibiscus sabdariffa</name>
    <name type="common">roselle</name>
    <dbReference type="NCBI Taxonomy" id="183260"/>
    <lineage>
        <taxon>Eukaryota</taxon>
        <taxon>Viridiplantae</taxon>
        <taxon>Streptophyta</taxon>
        <taxon>Embryophyta</taxon>
        <taxon>Tracheophyta</taxon>
        <taxon>Spermatophyta</taxon>
        <taxon>Magnoliopsida</taxon>
        <taxon>eudicotyledons</taxon>
        <taxon>Gunneridae</taxon>
        <taxon>Pentapetalae</taxon>
        <taxon>rosids</taxon>
        <taxon>malvids</taxon>
        <taxon>Malvales</taxon>
        <taxon>Malvaceae</taxon>
        <taxon>Malvoideae</taxon>
        <taxon>Hibiscus</taxon>
    </lineage>
</organism>
<keyword evidence="3" id="KW-1185">Reference proteome</keyword>
<evidence type="ECO:0000313" key="3">
    <source>
        <dbReference type="Proteomes" id="UP001472677"/>
    </source>
</evidence>